<sequence>MLISLPEAWRYILDGELCQMVQLKPGHSDLELPELSTISIHPFLGLSFRRSASVVDHSKTPLHSRELEAVKLKSQRTICQHFHDSKNADIFMDNAFTMQQDFQDVLAMSPVYVANPLGSSNNSFLSATASLAINEEKRSLHWLHMLPDPSLVMVIEPREGTVKLVPTGGHTRDISPGKVNDPTDISNGQGAVKGEIKIPDGNIAVYDVWTPSGGKVVYIAILNQGWWTQALGHGLLFIYRIQSESNILQGPRISLEKTIQIAPEAEQNMTFVGDLVVFYTFSRLRIIRWQSDQGVIFKPPASNVDATEPIPCIIGVSIHPSHDVIVVHILHHEVEYLTCFKIPSELPHSDLRETRTLEFDPAHMISLGHSERVVQSGFTLGSDDWIYYTTIQGVKPQPFNFFTLDALGNDPMTGSDPAYPDVTTTFRSFSLRETGDDIELTPLSLCTLEHTAAAKLLGVGNGFSLLVNDSSTPKYTAQVDSPEQRKALPSTLQLICPGHGNIEPLDLEFPSSFSAGESDKKENHDFVVVGCDIVQRRIYARCAGTLRLLQY</sequence>
<proteinExistence type="predicted"/>
<dbReference type="AlphaFoldDB" id="A0A165YRP6"/>
<reference evidence="1 2" key="1">
    <citation type="journal article" date="2016" name="Mol. Biol. Evol.">
        <title>Comparative Genomics of Early-Diverging Mushroom-Forming Fungi Provides Insights into the Origins of Lignocellulose Decay Capabilities.</title>
        <authorList>
            <person name="Nagy L.G."/>
            <person name="Riley R."/>
            <person name="Tritt A."/>
            <person name="Adam C."/>
            <person name="Daum C."/>
            <person name="Floudas D."/>
            <person name="Sun H."/>
            <person name="Yadav J.S."/>
            <person name="Pangilinan J."/>
            <person name="Larsson K.H."/>
            <person name="Matsuura K."/>
            <person name="Barry K."/>
            <person name="Labutti K."/>
            <person name="Kuo R."/>
            <person name="Ohm R.A."/>
            <person name="Bhattacharya S.S."/>
            <person name="Shirouzu T."/>
            <person name="Yoshinaga Y."/>
            <person name="Martin F.M."/>
            <person name="Grigoriev I.V."/>
            <person name="Hibbett D.S."/>
        </authorList>
    </citation>
    <scope>NUCLEOTIDE SEQUENCE [LARGE SCALE GENOMIC DNA]</scope>
    <source>
        <strain evidence="1 2">HHB10207 ss-3</strain>
    </source>
</reference>
<accession>A0A165YRP6</accession>
<keyword evidence="2" id="KW-1185">Reference proteome</keyword>
<gene>
    <name evidence="1" type="ORF">SISSUDRAFT_1066080</name>
</gene>
<dbReference type="Proteomes" id="UP000076798">
    <property type="component" value="Unassembled WGS sequence"/>
</dbReference>
<dbReference type="EMBL" id="KV428235">
    <property type="protein sequence ID" value="KZT33531.1"/>
    <property type="molecule type" value="Genomic_DNA"/>
</dbReference>
<evidence type="ECO:0000313" key="1">
    <source>
        <dbReference type="EMBL" id="KZT33531.1"/>
    </source>
</evidence>
<name>A0A165YRP6_9AGAM</name>
<protein>
    <submittedName>
        <fullName evidence="1">Uncharacterized protein</fullName>
    </submittedName>
</protein>
<organism evidence="1 2">
    <name type="scientific">Sistotremastrum suecicum HHB10207 ss-3</name>
    <dbReference type="NCBI Taxonomy" id="1314776"/>
    <lineage>
        <taxon>Eukaryota</taxon>
        <taxon>Fungi</taxon>
        <taxon>Dikarya</taxon>
        <taxon>Basidiomycota</taxon>
        <taxon>Agaricomycotina</taxon>
        <taxon>Agaricomycetes</taxon>
        <taxon>Sistotremastrales</taxon>
        <taxon>Sistotremastraceae</taxon>
        <taxon>Sistotremastrum</taxon>
    </lineage>
</organism>
<evidence type="ECO:0000313" key="2">
    <source>
        <dbReference type="Proteomes" id="UP000076798"/>
    </source>
</evidence>